<evidence type="ECO:0000313" key="3">
    <source>
        <dbReference type="Proteomes" id="UP000036938"/>
    </source>
</evidence>
<keyword evidence="1" id="KW-0732">Signal</keyword>
<comment type="caution">
    <text evidence="2">The sequence shown here is derived from an EMBL/GenBank/DDBJ whole genome shotgun (WGS) entry which is preliminary data.</text>
</comment>
<evidence type="ECO:0000256" key="1">
    <source>
        <dbReference type="SAM" id="SignalP"/>
    </source>
</evidence>
<feature type="signal peptide" evidence="1">
    <location>
        <begin position="1"/>
        <end position="18"/>
    </location>
</feature>
<name>A0A0L1JUK1_9RHOB</name>
<dbReference type="RefSeq" id="WP_050529178.1">
    <property type="nucleotide sequence ID" value="NZ_AQQZ01000001.1"/>
</dbReference>
<proteinExistence type="predicted"/>
<dbReference type="Gene3D" id="3.40.50.410">
    <property type="entry name" value="von Willebrand factor, type A domain"/>
    <property type="match status" value="1"/>
</dbReference>
<keyword evidence="3" id="KW-1185">Reference proteome</keyword>
<protein>
    <recommendedName>
        <fullName evidence="4">VWFA domain-containing protein</fullName>
    </recommendedName>
</protein>
<dbReference type="AlphaFoldDB" id="A0A0L1JUK1"/>
<evidence type="ECO:0000313" key="2">
    <source>
        <dbReference type="EMBL" id="KNG95444.1"/>
    </source>
</evidence>
<dbReference type="InterPro" id="IPR036465">
    <property type="entry name" value="vWFA_dom_sf"/>
</dbReference>
<organism evidence="2 3">
    <name type="scientific">Pseudaestuariivita atlantica</name>
    <dbReference type="NCBI Taxonomy" id="1317121"/>
    <lineage>
        <taxon>Bacteria</taxon>
        <taxon>Pseudomonadati</taxon>
        <taxon>Pseudomonadota</taxon>
        <taxon>Alphaproteobacteria</taxon>
        <taxon>Rhodobacterales</taxon>
        <taxon>Paracoccaceae</taxon>
        <taxon>Pseudaestuariivita</taxon>
    </lineage>
</organism>
<dbReference type="STRING" id="1317121.ATO11_02240"/>
<feature type="chain" id="PRO_5005554288" description="VWFA domain-containing protein" evidence="1">
    <location>
        <begin position="19"/>
        <end position="237"/>
    </location>
</feature>
<dbReference type="SUPFAM" id="SSF53300">
    <property type="entry name" value="vWA-like"/>
    <property type="match status" value="1"/>
</dbReference>
<evidence type="ECO:0008006" key="4">
    <source>
        <dbReference type="Google" id="ProtNLM"/>
    </source>
</evidence>
<dbReference type="Pfam" id="PF06707">
    <property type="entry name" value="DUF1194"/>
    <property type="match status" value="1"/>
</dbReference>
<dbReference type="OrthoDB" id="9792179at2"/>
<reference evidence="2 3" key="1">
    <citation type="journal article" date="2015" name="Int. J. Syst. Evol. Microbiol.">
        <title>Aestuariivita atlantica sp. nov., isolated from deep sea sediment of the Atlantic Ocean.</title>
        <authorList>
            <person name="Li G."/>
            <person name="Lai Q."/>
            <person name="Du Y."/>
            <person name="Liu X."/>
            <person name="Sun F."/>
            <person name="Shao Z."/>
        </authorList>
    </citation>
    <scope>NUCLEOTIDE SEQUENCE [LARGE SCALE GENOMIC DNA]</scope>
    <source>
        <strain evidence="2 3">22II-S11-z3</strain>
    </source>
</reference>
<accession>A0A0L1JUK1</accession>
<dbReference type="InterPro" id="IPR010607">
    <property type="entry name" value="DUF1194"/>
</dbReference>
<sequence>MRALLLVFLLSIASSVQANCRHALVLALDVSGSVNDAEYALQVDGLADALASDPIRRLLLNGLPPVKIAVFEWSSQNHQGLIQPWIAVEDDAALERLIARIRAHRKQRVGLKTAIGRALEFSAALMAEVPECWQQTVDISGDGKNNIGPVPRDITAFAAFDRITVNALIVTAPPATPRDATKAAAKARELRRYYEREVIHGPAAFTIEAEGYEDYARAMELKLARELRVPVFGAARP</sequence>
<gene>
    <name evidence="2" type="ORF">ATO11_02240</name>
</gene>
<dbReference type="Proteomes" id="UP000036938">
    <property type="component" value="Unassembled WGS sequence"/>
</dbReference>
<dbReference type="EMBL" id="AQQZ01000001">
    <property type="protein sequence ID" value="KNG95444.1"/>
    <property type="molecule type" value="Genomic_DNA"/>
</dbReference>